<keyword evidence="3" id="KW-1185">Reference proteome</keyword>
<evidence type="ECO:0008006" key="4">
    <source>
        <dbReference type="Google" id="ProtNLM"/>
    </source>
</evidence>
<evidence type="ECO:0000256" key="1">
    <source>
        <dbReference type="SAM" id="Phobius"/>
    </source>
</evidence>
<name>A0ABR8FT67_9NOSO</name>
<feature type="transmembrane region" description="Helical" evidence="1">
    <location>
        <begin position="31"/>
        <end position="52"/>
    </location>
</feature>
<dbReference type="Proteomes" id="UP000603457">
    <property type="component" value="Unassembled WGS sequence"/>
</dbReference>
<evidence type="ECO:0000313" key="3">
    <source>
        <dbReference type="Proteomes" id="UP000603457"/>
    </source>
</evidence>
<organism evidence="2 3">
    <name type="scientific">Nostoc spongiaeforme FACHB-130</name>
    <dbReference type="NCBI Taxonomy" id="1357510"/>
    <lineage>
        <taxon>Bacteria</taxon>
        <taxon>Bacillati</taxon>
        <taxon>Cyanobacteriota</taxon>
        <taxon>Cyanophyceae</taxon>
        <taxon>Nostocales</taxon>
        <taxon>Nostocaceae</taxon>
        <taxon>Nostoc</taxon>
    </lineage>
</organism>
<reference evidence="2 3" key="1">
    <citation type="journal article" date="2020" name="ISME J.">
        <title>Comparative genomics reveals insights into cyanobacterial evolution and habitat adaptation.</title>
        <authorList>
            <person name="Chen M.Y."/>
            <person name="Teng W.K."/>
            <person name="Zhao L."/>
            <person name="Hu C.X."/>
            <person name="Zhou Y.K."/>
            <person name="Han B.P."/>
            <person name="Song L.R."/>
            <person name="Shu W.S."/>
        </authorList>
    </citation>
    <scope>NUCLEOTIDE SEQUENCE [LARGE SCALE GENOMIC DNA]</scope>
    <source>
        <strain evidence="2 3">FACHB-130</strain>
    </source>
</reference>
<feature type="transmembrane region" description="Helical" evidence="1">
    <location>
        <begin position="88"/>
        <end position="104"/>
    </location>
</feature>
<comment type="caution">
    <text evidence="2">The sequence shown here is derived from an EMBL/GenBank/DDBJ whole genome shotgun (WGS) entry which is preliminary data.</text>
</comment>
<feature type="transmembrane region" description="Helical" evidence="1">
    <location>
        <begin position="7"/>
        <end position="25"/>
    </location>
</feature>
<dbReference type="RefSeq" id="WP_190966190.1">
    <property type="nucleotide sequence ID" value="NZ_JACJTB010000002.1"/>
</dbReference>
<accession>A0ABR8FT67</accession>
<gene>
    <name evidence="2" type="ORF">H6G74_02680</name>
</gene>
<feature type="transmembrane region" description="Helical" evidence="1">
    <location>
        <begin position="59"/>
        <end position="76"/>
    </location>
</feature>
<keyword evidence="1" id="KW-0812">Transmembrane</keyword>
<protein>
    <recommendedName>
        <fullName evidence="4">SxtJ</fullName>
    </recommendedName>
</protein>
<keyword evidence="1" id="KW-1133">Transmembrane helix</keyword>
<sequence length="131" mass="14066">MSFGSRIAIGLVALLCAAGFFMTALDPSGLPAGSVTFYGMAAFCMIVAIACFFPQSHPITLRLIGAMIFCTYVAYVSDSFRNQNLSRAIVGFLVWGIPSGYLAVMGKYPSWGTGTEAFNAKQKANSQKIRK</sequence>
<dbReference type="EMBL" id="JACJTB010000002">
    <property type="protein sequence ID" value="MBD2593234.1"/>
    <property type="molecule type" value="Genomic_DNA"/>
</dbReference>
<proteinExistence type="predicted"/>
<evidence type="ECO:0000313" key="2">
    <source>
        <dbReference type="EMBL" id="MBD2593234.1"/>
    </source>
</evidence>
<keyword evidence="1" id="KW-0472">Membrane</keyword>